<dbReference type="RefSeq" id="WP_126463920.1">
    <property type="nucleotide sequence ID" value="NZ_AP018721.1"/>
</dbReference>
<dbReference type="InterPro" id="IPR026365">
    <property type="entry name" value="BcepMu_gp16"/>
</dbReference>
<accession>A0A4R3JTJ4</accession>
<dbReference type="SUPFAM" id="SSF47413">
    <property type="entry name" value="lambda repressor-like DNA-binding domains"/>
    <property type="match status" value="1"/>
</dbReference>
<proteinExistence type="predicted"/>
<name>A0A4R3JTJ4_9PROT</name>
<reference evidence="1 2" key="1">
    <citation type="submission" date="2019-03" db="EMBL/GenBank/DDBJ databases">
        <title>Genomic Encyclopedia of Type Strains, Phase IV (KMG-IV): sequencing the most valuable type-strain genomes for metagenomic binning, comparative biology and taxonomic classification.</title>
        <authorList>
            <person name="Goeker M."/>
        </authorList>
    </citation>
    <scope>NUCLEOTIDE SEQUENCE [LARGE SCALE GENOMIC DNA]</scope>
    <source>
        <strain evidence="1 2">DSM 103923</strain>
    </source>
</reference>
<evidence type="ECO:0000313" key="2">
    <source>
        <dbReference type="Proteomes" id="UP000295135"/>
    </source>
</evidence>
<dbReference type="EMBL" id="SLZY01000014">
    <property type="protein sequence ID" value="TCS70705.1"/>
    <property type="molecule type" value="Genomic_DNA"/>
</dbReference>
<protein>
    <submittedName>
        <fullName evidence="1">Gp16 family phage-associated protein</fullName>
    </submittedName>
</protein>
<dbReference type="Gene3D" id="1.10.260.40">
    <property type="entry name" value="lambda repressor-like DNA-binding domains"/>
    <property type="match status" value="1"/>
</dbReference>
<dbReference type="InterPro" id="IPR010982">
    <property type="entry name" value="Lambda_DNA-bd_dom_sf"/>
</dbReference>
<evidence type="ECO:0000313" key="1">
    <source>
        <dbReference type="EMBL" id="TCS70705.1"/>
    </source>
</evidence>
<dbReference type="AlphaFoldDB" id="A0A4R3JTJ4"/>
<dbReference type="OrthoDB" id="5297543at2"/>
<gene>
    <name evidence="1" type="ORF">EDC61_11432</name>
</gene>
<dbReference type="Proteomes" id="UP000295135">
    <property type="component" value="Unassembled WGS sequence"/>
</dbReference>
<comment type="caution">
    <text evidence="1">The sequence shown here is derived from an EMBL/GenBank/DDBJ whole genome shotgun (WGS) entry which is preliminary data.</text>
</comment>
<dbReference type="GO" id="GO:0003677">
    <property type="term" value="F:DNA binding"/>
    <property type="evidence" value="ECO:0007669"/>
    <property type="project" value="InterPro"/>
</dbReference>
<dbReference type="NCBIfam" id="TIGR04111">
    <property type="entry name" value="BcepMu_gp16"/>
    <property type="match status" value="1"/>
</dbReference>
<organism evidence="1 2">
    <name type="scientific">Sulfuritortus calidifontis</name>
    <dbReference type="NCBI Taxonomy" id="1914471"/>
    <lineage>
        <taxon>Bacteria</taxon>
        <taxon>Pseudomonadati</taxon>
        <taxon>Pseudomonadota</taxon>
        <taxon>Betaproteobacteria</taxon>
        <taxon>Nitrosomonadales</taxon>
        <taxon>Thiobacillaceae</taxon>
        <taxon>Sulfuritortus</taxon>
    </lineage>
</organism>
<sequence length="93" mass="10015">MAETVRIDKERARRAREAIERLGISQTALARALGVNPRIVNEVVRGRLVGVRGDTHRVAVALGIKDGVIPPKDASAEELIALLRQAARGGVRS</sequence>
<keyword evidence="2" id="KW-1185">Reference proteome</keyword>